<reference evidence="2" key="1">
    <citation type="submission" date="2013-12" db="EMBL/GenBank/DDBJ databases">
        <title>The Genome Sequence of Aphanomyces astaci APO3.</title>
        <authorList>
            <consortium name="The Broad Institute Genomics Platform"/>
            <person name="Russ C."/>
            <person name="Tyler B."/>
            <person name="van West P."/>
            <person name="Dieguez-Uribeondo J."/>
            <person name="Young S.K."/>
            <person name="Zeng Q."/>
            <person name="Gargeya S."/>
            <person name="Fitzgerald M."/>
            <person name="Abouelleil A."/>
            <person name="Alvarado L."/>
            <person name="Chapman S.B."/>
            <person name="Gainer-Dewar J."/>
            <person name="Goldberg J."/>
            <person name="Griggs A."/>
            <person name="Gujja S."/>
            <person name="Hansen M."/>
            <person name="Howarth C."/>
            <person name="Imamovic A."/>
            <person name="Ireland A."/>
            <person name="Larimer J."/>
            <person name="McCowan C."/>
            <person name="Murphy C."/>
            <person name="Pearson M."/>
            <person name="Poon T.W."/>
            <person name="Priest M."/>
            <person name="Roberts A."/>
            <person name="Saif S."/>
            <person name="Shea T."/>
            <person name="Sykes S."/>
            <person name="Wortman J."/>
            <person name="Nusbaum C."/>
            <person name="Birren B."/>
        </authorList>
    </citation>
    <scope>NUCLEOTIDE SEQUENCE [LARGE SCALE GENOMIC DNA]</scope>
    <source>
        <strain evidence="2">APO3</strain>
    </source>
</reference>
<accession>W4FZD2</accession>
<dbReference type="GeneID" id="20814194"/>
<evidence type="ECO:0000256" key="1">
    <source>
        <dbReference type="SAM" id="MobiDB-lite"/>
    </source>
</evidence>
<proteinExistence type="predicted"/>
<dbReference type="VEuPathDB" id="FungiDB:H257_12198"/>
<dbReference type="RefSeq" id="XP_009837628.1">
    <property type="nucleotide sequence ID" value="XM_009839326.1"/>
</dbReference>
<feature type="compositionally biased region" description="Polar residues" evidence="1">
    <location>
        <begin position="11"/>
        <end position="30"/>
    </location>
</feature>
<organism evidence="2">
    <name type="scientific">Aphanomyces astaci</name>
    <name type="common">Crayfish plague agent</name>
    <dbReference type="NCBI Taxonomy" id="112090"/>
    <lineage>
        <taxon>Eukaryota</taxon>
        <taxon>Sar</taxon>
        <taxon>Stramenopiles</taxon>
        <taxon>Oomycota</taxon>
        <taxon>Saprolegniomycetes</taxon>
        <taxon>Saprolegniales</taxon>
        <taxon>Verrucalvaceae</taxon>
        <taxon>Aphanomyces</taxon>
    </lineage>
</organism>
<name>W4FZD2_APHAT</name>
<dbReference type="EMBL" id="KI913152">
    <property type="protein sequence ID" value="ETV72842.1"/>
    <property type="molecule type" value="Genomic_DNA"/>
</dbReference>
<sequence>MAKVRRGLNFGRTTNSTSAAPPLSTGVSSDNRQDGRVRSGEASPDLCSETEYSIVSPVRYSMPSSTHTGAANCKPNLLTNGKESILTLQEIECASVSQAGLVQLLLGDIRLDSSVSPSTAIAGNVHCTASCCAAWPIGFTFLAAEIRSSG</sequence>
<feature type="region of interest" description="Disordered" evidence="1">
    <location>
        <begin position="1"/>
        <end position="45"/>
    </location>
</feature>
<protein>
    <submittedName>
        <fullName evidence="2">Uncharacterized protein</fullName>
    </submittedName>
</protein>
<evidence type="ECO:0000313" key="2">
    <source>
        <dbReference type="EMBL" id="ETV72842.1"/>
    </source>
</evidence>
<dbReference type="AlphaFoldDB" id="W4FZD2"/>
<gene>
    <name evidence="2" type="ORF">H257_12198</name>
</gene>